<feature type="non-terminal residue" evidence="2">
    <location>
        <position position="1"/>
    </location>
</feature>
<evidence type="ECO:0000313" key="3">
    <source>
        <dbReference type="Proteomes" id="UP000823775"/>
    </source>
</evidence>
<evidence type="ECO:0000313" key="2">
    <source>
        <dbReference type="EMBL" id="MCD9646100.1"/>
    </source>
</evidence>
<feature type="region of interest" description="Disordered" evidence="1">
    <location>
        <begin position="1"/>
        <end position="40"/>
    </location>
</feature>
<organism evidence="2 3">
    <name type="scientific">Datura stramonium</name>
    <name type="common">Jimsonweed</name>
    <name type="synonym">Common thornapple</name>
    <dbReference type="NCBI Taxonomy" id="4076"/>
    <lineage>
        <taxon>Eukaryota</taxon>
        <taxon>Viridiplantae</taxon>
        <taxon>Streptophyta</taxon>
        <taxon>Embryophyta</taxon>
        <taxon>Tracheophyta</taxon>
        <taxon>Spermatophyta</taxon>
        <taxon>Magnoliopsida</taxon>
        <taxon>eudicotyledons</taxon>
        <taxon>Gunneridae</taxon>
        <taxon>Pentapetalae</taxon>
        <taxon>asterids</taxon>
        <taxon>lamiids</taxon>
        <taxon>Solanales</taxon>
        <taxon>Solanaceae</taxon>
        <taxon>Solanoideae</taxon>
        <taxon>Datureae</taxon>
        <taxon>Datura</taxon>
    </lineage>
</organism>
<evidence type="ECO:0000256" key="1">
    <source>
        <dbReference type="SAM" id="MobiDB-lite"/>
    </source>
</evidence>
<keyword evidence="3" id="KW-1185">Reference proteome</keyword>
<sequence>FDALEEDTSLGSRDTIMGNQKEKEEQNYMPSSTTNVTSRGKVGLEHNNIKSREASTKYWVSRAFSKEAGSIWEKIENL</sequence>
<gene>
    <name evidence="2" type="ORF">HAX54_035627</name>
</gene>
<comment type="caution">
    <text evidence="2">The sequence shown here is derived from an EMBL/GenBank/DDBJ whole genome shotgun (WGS) entry which is preliminary data.</text>
</comment>
<name>A0ABS8VFP0_DATST</name>
<protein>
    <submittedName>
        <fullName evidence="2">Uncharacterized protein</fullName>
    </submittedName>
</protein>
<dbReference type="EMBL" id="JACEIK010004668">
    <property type="protein sequence ID" value="MCD9646100.1"/>
    <property type="molecule type" value="Genomic_DNA"/>
</dbReference>
<feature type="compositionally biased region" description="Polar residues" evidence="1">
    <location>
        <begin position="28"/>
        <end position="38"/>
    </location>
</feature>
<dbReference type="Proteomes" id="UP000823775">
    <property type="component" value="Unassembled WGS sequence"/>
</dbReference>
<proteinExistence type="predicted"/>
<reference evidence="2 3" key="1">
    <citation type="journal article" date="2021" name="BMC Genomics">
        <title>Datura genome reveals duplications of psychoactive alkaloid biosynthetic genes and high mutation rate following tissue culture.</title>
        <authorList>
            <person name="Rajewski A."/>
            <person name="Carter-House D."/>
            <person name="Stajich J."/>
            <person name="Litt A."/>
        </authorList>
    </citation>
    <scope>NUCLEOTIDE SEQUENCE [LARGE SCALE GENOMIC DNA]</scope>
    <source>
        <strain evidence="2">AR-01</strain>
    </source>
</reference>
<accession>A0ABS8VFP0</accession>